<evidence type="ECO:0000256" key="5">
    <source>
        <dbReference type="SAM" id="MobiDB-lite"/>
    </source>
</evidence>
<gene>
    <name evidence="7" type="ORF">K491DRAFT_780109</name>
</gene>
<evidence type="ECO:0000313" key="7">
    <source>
        <dbReference type="EMBL" id="KAF2653732.1"/>
    </source>
</evidence>
<sequence>MLLPPRDVAAGSTTAPFNTTTNAYSPTSSLPDYDSEQWSSLIGIVTAIVGNILISFALNIQRYAHIRLDREWQEKETRRKKRSAEYRSGRASAAEATGRSKKAGTYHPPRHAEYTVENEREQVDAGAVATEADPLLPSVLPSRHKKHEQGRSRSRSKSKTSRTQVDEDDDEEAYKQQSYLKSPWWWGGIILMTTGEAGNFLAYGFAPASIVSPLGVVALISNCIIAPIMLKERFRTRDGLGVLVAVAGAVTIVMSASDNNPKLGPDEIWDLISTWEFETYFGITVGVIVALTVASNRYGSRSILIDLGLVGLFGGYTALSTKGVASMLSYTLWRAITFPITYLLVAILVFTAVMQIKYVNRALQRFDATQVIPVQFVLFTLSVILGSAVLYRDFERTSGEEAGKFVGGCALTFLGVWLITSGRHGSRDTDEEDREPEGEESIGLINGERYHDDLDGTDDESIAASSRRSSTIRATSPPMAIDQRRPSITIRDTSSPSAPSKRPSTAEASPLRHEIFNPPSPSPLSSNPWEQDEYIQQDVPFVRPPSAPLSRHSTPLLPSEATVTPTLASSSSPDLPTKPPRTPIRGISENNVASPTPGTATTPTTHRLRRIGTAERLGARNSVTGPLIASPLSTSLSAMVADLKRGGSLRGPHPQRELAGADASQLTRRRESVLGIGAQEVDERDMRQGWEPLDRRRTATDDVPSRVGNESRGEGGVAEGEREGRKRSFSGAVGEFWGRVRGGGKIGARTDEDRGGSGRGARNGEREVRSAV</sequence>
<dbReference type="InterPro" id="IPR037185">
    <property type="entry name" value="EmrE-like"/>
</dbReference>
<dbReference type="Proteomes" id="UP000799324">
    <property type="component" value="Unassembled WGS sequence"/>
</dbReference>
<feature type="region of interest" description="Disordered" evidence="5">
    <location>
        <begin position="687"/>
        <end position="772"/>
    </location>
</feature>
<evidence type="ECO:0000256" key="6">
    <source>
        <dbReference type="SAM" id="Phobius"/>
    </source>
</evidence>
<feature type="transmembrane region" description="Helical" evidence="6">
    <location>
        <begin position="184"/>
        <end position="204"/>
    </location>
</feature>
<keyword evidence="3 6" id="KW-1133">Transmembrane helix</keyword>
<feature type="region of interest" description="Disordered" evidence="5">
    <location>
        <begin position="423"/>
        <end position="529"/>
    </location>
</feature>
<evidence type="ECO:0000256" key="3">
    <source>
        <dbReference type="ARBA" id="ARBA00022989"/>
    </source>
</evidence>
<feature type="region of interest" description="Disordered" evidence="5">
    <location>
        <begin position="647"/>
        <end position="666"/>
    </location>
</feature>
<feature type="compositionally biased region" description="Polar residues" evidence="5">
    <location>
        <begin position="561"/>
        <end position="574"/>
    </location>
</feature>
<keyword evidence="4 6" id="KW-0472">Membrane</keyword>
<feature type="compositionally biased region" description="Polar residues" evidence="5">
    <location>
        <begin position="11"/>
        <end position="30"/>
    </location>
</feature>
<feature type="transmembrane region" description="Helical" evidence="6">
    <location>
        <begin position="277"/>
        <end position="295"/>
    </location>
</feature>
<evidence type="ECO:0000256" key="1">
    <source>
        <dbReference type="ARBA" id="ARBA00004141"/>
    </source>
</evidence>
<feature type="compositionally biased region" description="Low complexity" evidence="5">
    <location>
        <begin position="595"/>
        <end position="604"/>
    </location>
</feature>
<feature type="transmembrane region" description="Helical" evidence="6">
    <location>
        <begin position="302"/>
        <end position="319"/>
    </location>
</feature>
<reference evidence="7" key="1">
    <citation type="journal article" date="2020" name="Stud. Mycol.">
        <title>101 Dothideomycetes genomes: a test case for predicting lifestyles and emergence of pathogens.</title>
        <authorList>
            <person name="Haridas S."/>
            <person name="Albert R."/>
            <person name="Binder M."/>
            <person name="Bloem J."/>
            <person name="Labutti K."/>
            <person name="Salamov A."/>
            <person name="Andreopoulos B."/>
            <person name="Baker S."/>
            <person name="Barry K."/>
            <person name="Bills G."/>
            <person name="Bluhm B."/>
            <person name="Cannon C."/>
            <person name="Castanera R."/>
            <person name="Culley D."/>
            <person name="Daum C."/>
            <person name="Ezra D."/>
            <person name="Gonzalez J."/>
            <person name="Henrissat B."/>
            <person name="Kuo A."/>
            <person name="Liang C."/>
            <person name="Lipzen A."/>
            <person name="Lutzoni F."/>
            <person name="Magnuson J."/>
            <person name="Mondo S."/>
            <person name="Nolan M."/>
            <person name="Ohm R."/>
            <person name="Pangilinan J."/>
            <person name="Park H.-J."/>
            <person name="Ramirez L."/>
            <person name="Alfaro M."/>
            <person name="Sun H."/>
            <person name="Tritt A."/>
            <person name="Yoshinaga Y."/>
            <person name="Zwiers L.-H."/>
            <person name="Turgeon B."/>
            <person name="Goodwin S."/>
            <person name="Spatafora J."/>
            <person name="Crous P."/>
            <person name="Grigoriev I."/>
        </authorList>
    </citation>
    <scope>NUCLEOTIDE SEQUENCE</scope>
    <source>
        <strain evidence="7">CBS 122681</strain>
    </source>
</reference>
<accession>A0A6A6T228</accession>
<evidence type="ECO:0000256" key="2">
    <source>
        <dbReference type="ARBA" id="ARBA00022692"/>
    </source>
</evidence>
<feature type="compositionally biased region" description="Basic residues" evidence="5">
    <location>
        <begin position="142"/>
        <end position="160"/>
    </location>
</feature>
<dbReference type="PANTHER" id="PTHR12570">
    <property type="match status" value="1"/>
</dbReference>
<organism evidence="7 8">
    <name type="scientific">Lophiostoma macrostomum CBS 122681</name>
    <dbReference type="NCBI Taxonomy" id="1314788"/>
    <lineage>
        <taxon>Eukaryota</taxon>
        <taxon>Fungi</taxon>
        <taxon>Dikarya</taxon>
        <taxon>Ascomycota</taxon>
        <taxon>Pezizomycotina</taxon>
        <taxon>Dothideomycetes</taxon>
        <taxon>Pleosporomycetidae</taxon>
        <taxon>Pleosporales</taxon>
        <taxon>Lophiostomataceae</taxon>
        <taxon>Lophiostoma</taxon>
    </lineage>
</organism>
<evidence type="ECO:0000313" key="8">
    <source>
        <dbReference type="Proteomes" id="UP000799324"/>
    </source>
</evidence>
<feature type="transmembrane region" description="Helical" evidence="6">
    <location>
        <begin position="371"/>
        <end position="390"/>
    </location>
</feature>
<feature type="compositionally biased region" description="Acidic residues" evidence="5">
    <location>
        <begin position="429"/>
        <end position="440"/>
    </location>
</feature>
<protein>
    <submittedName>
        <fullName evidence="7">DUF803-domain-containing protein</fullName>
    </submittedName>
</protein>
<dbReference type="InterPro" id="IPR008521">
    <property type="entry name" value="Mg_trans_NIPA"/>
</dbReference>
<dbReference type="AlphaFoldDB" id="A0A6A6T228"/>
<feature type="region of interest" description="Disordered" evidence="5">
    <location>
        <begin position="1"/>
        <end position="30"/>
    </location>
</feature>
<feature type="compositionally biased region" description="Basic and acidic residues" evidence="5">
    <location>
        <begin position="73"/>
        <end position="88"/>
    </location>
</feature>
<keyword evidence="2 6" id="KW-0812">Transmembrane</keyword>
<dbReference type="PANTHER" id="PTHR12570:SF65">
    <property type="entry name" value="MAGNESIUM TRANSPORTER NIPA9-RELATED"/>
    <property type="match status" value="1"/>
</dbReference>
<feature type="compositionally biased region" description="Low complexity" evidence="5">
    <location>
        <begin position="462"/>
        <end position="476"/>
    </location>
</feature>
<feature type="transmembrane region" description="Helical" evidence="6">
    <location>
        <begin position="38"/>
        <end position="60"/>
    </location>
</feature>
<dbReference type="Pfam" id="PF05653">
    <property type="entry name" value="Mg_trans_NIPA"/>
    <property type="match status" value="1"/>
</dbReference>
<dbReference type="GO" id="GO:0016020">
    <property type="term" value="C:membrane"/>
    <property type="evidence" value="ECO:0007669"/>
    <property type="project" value="UniProtKB-SubCell"/>
</dbReference>
<dbReference type="SUPFAM" id="SSF103481">
    <property type="entry name" value="Multidrug resistance efflux transporter EmrE"/>
    <property type="match status" value="1"/>
</dbReference>
<proteinExistence type="predicted"/>
<keyword evidence="8" id="KW-1185">Reference proteome</keyword>
<feature type="transmembrane region" description="Helical" evidence="6">
    <location>
        <begin position="239"/>
        <end position="257"/>
    </location>
</feature>
<evidence type="ECO:0000256" key="4">
    <source>
        <dbReference type="ARBA" id="ARBA00023136"/>
    </source>
</evidence>
<feature type="region of interest" description="Disordered" evidence="5">
    <location>
        <begin position="541"/>
        <end position="604"/>
    </location>
</feature>
<feature type="transmembrane region" description="Helical" evidence="6">
    <location>
        <begin position="210"/>
        <end position="230"/>
    </location>
</feature>
<feature type="compositionally biased region" description="Polar residues" evidence="5">
    <location>
        <begin position="490"/>
        <end position="507"/>
    </location>
</feature>
<name>A0A6A6T228_9PLEO</name>
<dbReference type="GO" id="GO:0015095">
    <property type="term" value="F:magnesium ion transmembrane transporter activity"/>
    <property type="evidence" value="ECO:0007669"/>
    <property type="project" value="InterPro"/>
</dbReference>
<feature type="region of interest" description="Disordered" evidence="5">
    <location>
        <begin position="73"/>
        <end position="122"/>
    </location>
</feature>
<feature type="compositionally biased region" description="Basic and acidic residues" evidence="5">
    <location>
        <begin position="110"/>
        <end position="122"/>
    </location>
</feature>
<feature type="compositionally biased region" description="Basic and acidic residues" evidence="5">
    <location>
        <begin position="748"/>
        <end position="772"/>
    </location>
</feature>
<feature type="compositionally biased region" description="Basic and acidic residues" evidence="5">
    <location>
        <begin position="687"/>
        <end position="726"/>
    </location>
</feature>
<dbReference type="EMBL" id="MU004376">
    <property type="protein sequence ID" value="KAF2653732.1"/>
    <property type="molecule type" value="Genomic_DNA"/>
</dbReference>
<feature type="region of interest" description="Disordered" evidence="5">
    <location>
        <begin position="137"/>
        <end position="173"/>
    </location>
</feature>
<dbReference type="OrthoDB" id="165382at2759"/>
<comment type="subcellular location">
    <subcellularLocation>
        <location evidence="1">Membrane</location>
        <topology evidence="1">Multi-pass membrane protein</topology>
    </subcellularLocation>
</comment>
<feature type="transmembrane region" description="Helical" evidence="6">
    <location>
        <begin position="339"/>
        <end position="359"/>
    </location>
</feature>